<dbReference type="EMBL" id="QNBC01000001">
    <property type="protein sequence ID" value="RKX68218.1"/>
    <property type="molecule type" value="Genomic_DNA"/>
</dbReference>
<name>A0A660SBP6_UNCT6</name>
<gene>
    <name evidence="1" type="ORF">DRP44_00160</name>
</gene>
<dbReference type="Proteomes" id="UP000282321">
    <property type="component" value="Unassembled WGS sequence"/>
</dbReference>
<dbReference type="AlphaFoldDB" id="A0A660SBP6"/>
<comment type="caution">
    <text evidence="1">The sequence shown here is derived from an EMBL/GenBank/DDBJ whole genome shotgun (WGS) entry which is preliminary data.</text>
</comment>
<organism evidence="1 2">
    <name type="scientific">candidate division TA06 bacterium</name>
    <dbReference type="NCBI Taxonomy" id="2250710"/>
    <lineage>
        <taxon>Bacteria</taxon>
        <taxon>Bacteria division TA06</taxon>
    </lineage>
</organism>
<proteinExistence type="predicted"/>
<dbReference type="PROSITE" id="PS51257">
    <property type="entry name" value="PROKAR_LIPOPROTEIN"/>
    <property type="match status" value="1"/>
</dbReference>
<accession>A0A660SBP6</accession>
<evidence type="ECO:0000313" key="1">
    <source>
        <dbReference type="EMBL" id="RKX68218.1"/>
    </source>
</evidence>
<protein>
    <submittedName>
        <fullName evidence="1">Uncharacterized protein</fullName>
    </submittedName>
</protein>
<evidence type="ECO:0000313" key="2">
    <source>
        <dbReference type="Proteomes" id="UP000282321"/>
    </source>
</evidence>
<reference evidence="1 2" key="1">
    <citation type="submission" date="2018-06" db="EMBL/GenBank/DDBJ databases">
        <title>Extensive metabolic versatility and redundancy in microbially diverse, dynamic hydrothermal sediments.</title>
        <authorList>
            <person name="Dombrowski N."/>
            <person name="Teske A."/>
            <person name="Baker B.J."/>
        </authorList>
    </citation>
    <scope>NUCLEOTIDE SEQUENCE [LARGE SCALE GENOMIC DNA]</scope>
    <source>
        <strain evidence="1">B35_G9</strain>
    </source>
</reference>
<sequence length="290" mass="31741">MKKVLILVFLSLVIAFVGCNKTTIDFSLNSTFSLKSVVLKIDTSLTAAPYLADTVYVSWAIEEPTQGEGLAIFKSTDSTNFPATPESSYIYGRINSYTDVDNVMPGDNYFYRLTLPTSGDTAIVYTLEAKLRDTIHVLSPVPTVDTAFPADTTTGDTIMPDTLTIQFVASGDVETYSVDIGYIDTTTNQYKAIWMRQGITGFADADSFPYTVGTGADDVVYSVDTNNDTLFTLNFTGADLTASELITKPNQVYIVRIQAQYPNEPVTDPNVLSLTVNNTSMRWTAFKTAP</sequence>